<dbReference type="KEGG" id="vg:3654746"/>
<evidence type="ECO:0000313" key="2">
    <source>
        <dbReference type="Proteomes" id="UP000000863"/>
    </source>
</evidence>
<reference evidence="1 2" key="1">
    <citation type="journal article" date="2005" name="Science">
        <title>Complete genome sequence and lytic phase transcription profile of a Coccolithovirus.</title>
        <authorList>
            <person name="Wilson W.H."/>
            <person name="Schroeder D.C."/>
            <person name="Allen M.J."/>
            <person name="Holden M.T.G."/>
            <person name="Parkhill J."/>
            <person name="Barrell B.G."/>
            <person name="Churcher C."/>
            <person name="Hamlin N."/>
            <person name="Mungall K."/>
            <person name="Norbertczak H."/>
            <person name="Quail M.A."/>
            <person name="Price C."/>
            <person name="Rabbinowitsch E."/>
            <person name="Walker D."/>
            <person name="Craigon M."/>
            <person name="Roy D."/>
            <person name="Ghazal P."/>
        </authorList>
    </citation>
    <scope>NUCLEOTIDE SEQUENCE [LARGE SCALE GENOMIC DNA]</scope>
    <source>
        <strain evidence="2">Isolate United Kingdom/English Channel/1999</strain>
    </source>
</reference>
<proteinExistence type="predicted"/>
<dbReference type="EMBL" id="AJ890364">
    <property type="protein sequence ID" value="CAI65722.1"/>
    <property type="molecule type" value="Genomic_DNA"/>
</dbReference>
<accession>Q4A2I4</accession>
<organism evidence="1 2">
    <name type="scientific">Emiliania huxleyi virus 86 (isolate United Kingdom/English Channel/1999)</name>
    <name type="common">EhV-86</name>
    <dbReference type="NCBI Taxonomy" id="654925"/>
    <lineage>
        <taxon>Viruses</taxon>
        <taxon>Varidnaviria</taxon>
        <taxon>Bamfordvirae</taxon>
        <taxon>Nucleocytoviricota</taxon>
        <taxon>Megaviricetes</taxon>
        <taxon>Algavirales</taxon>
        <taxon>Phycodnaviridae</taxon>
        <taxon>Coccolithovirus</taxon>
        <taxon>Coccolithovirus huxleyi</taxon>
        <taxon>Emiliania huxleyi virus 86</taxon>
    </lineage>
</organism>
<protein>
    <submittedName>
        <fullName evidence="1">Uncharacterized protein</fullName>
    </submittedName>
</protein>
<evidence type="ECO:0000313" key="1">
    <source>
        <dbReference type="EMBL" id="CAI65722.1"/>
    </source>
</evidence>
<sequence>MAASTQMQMQMQLYKKNKSITVNLRVGDHVRWSLSPKVHFVKEGRISAILGPCQFVFETEDGQMRGNLRGVSVVNGRHVLDYPYDRV</sequence>
<organismHost>
    <name type="scientific">Emiliania huxleyi</name>
    <name type="common">Coccolithophore</name>
    <name type="synonym">Pontosphaera huxleyi</name>
    <dbReference type="NCBI Taxonomy" id="2903"/>
</organismHost>
<keyword evidence="2" id="KW-1185">Reference proteome</keyword>
<dbReference type="RefSeq" id="YP_294053.1">
    <property type="nucleotide sequence ID" value="NC_007346.1"/>
</dbReference>
<gene>
    <name evidence="1" type="ORF">EhV296</name>
</gene>
<dbReference type="GeneID" id="3654746"/>
<dbReference type="Proteomes" id="UP000000863">
    <property type="component" value="Segment"/>
</dbReference>
<name>Q4A2I4_EHV8U</name>